<proteinExistence type="inferred from homology"/>
<keyword evidence="8 17" id="KW-0472">Membrane</keyword>
<dbReference type="InterPro" id="IPR001182">
    <property type="entry name" value="FtsW/RodA"/>
</dbReference>
<evidence type="ECO:0000256" key="14">
    <source>
        <dbReference type="ARBA" id="ARBA00044770"/>
    </source>
</evidence>
<feature type="transmembrane region" description="Helical" evidence="17">
    <location>
        <begin position="301"/>
        <end position="324"/>
    </location>
</feature>
<feature type="transmembrane region" description="Helical" evidence="17">
    <location>
        <begin position="336"/>
        <end position="355"/>
    </location>
</feature>
<evidence type="ECO:0000256" key="13">
    <source>
        <dbReference type="ARBA" id="ARBA00041418"/>
    </source>
</evidence>
<feature type="transmembrane region" description="Helical" evidence="17">
    <location>
        <begin position="101"/>
        <end position="120"/>
    </location>
</feature>
<keyword evidence="2" id="KW-0328">Glycosyltransferase</keyword>
<evidence type="ECO:0000256" key="8">
    <source>
        <dbReference type="ARBA" id="ARBA00023136"/>
    </source>
</evidence>
<evidence type="ECO:0000256" key="7">
    <source>
        <dbReference type="ARBA" id="ARBA00022989"/>
    </source>
</evidence>
<evidence type="ECO:0000256" key="17">
    <source>
        <dbReference type="SAM" id="Phobius"/>
    </source>
</evidence>
<keyword evidence="5" id="KW-0133">Cell shape</keyword>
<evidence type="ECO:0000256" key="6">
    <source>
        <dbReference type="ARBA" id="ARBA00022984"/>
    </source>
</evidence>
<comment type="subcellular location">
    <subcellularLocation>
        <location evidence="1">Membrane</location>
        <topology evidence="1">Multi-pass membrane protein</topology>
    </subcellularLocation>
</comment>
<comment type="catalytic activity">
    <reaction evidence="15">
        <text>[GlcNAc-(1-&gt;4)-Mur2Ac(oyl-L-Ala-gamma-D-Glu-L-Lys-D-Ala-D-Ala)](n)-di-trans,octa-cis-undecaprenyl diphosphate + beta-D-GlcNAc-(1-&gt;4)-Mur2Ac(oyl-L-Ala-gamma-D-Glu-L-Lys-D-Ala-D-Ala)-di-trans,octa-cis-undecaprenyl diphosphate = [GlcNAc-(1-&gt;4)-Mur2Ac(oyl-L-Ala-gamma-D-Glu-L-Lys-D-Ala-D-Ala)](n+1)-di-trans,octa-cis-undecaprenyl diphosphate + di-trans,octa-cis-undecaprenyl diphosphate + H(+)</text>
        <dbReference type="Rhea" id="RHEA:23708"/>
        <dbReference type="Rhea" id="RHEA-COMP:9602"/>
        <dbReference type="Rhea" id="RHEA-COMP:9603"/>
        <dbReference type="ChEBI" id="CHEBI:15378"/>
        <dbReference type="ChEBI" id="CHEBI:58405"/>
        <dbReference type="ChEBI" id="CHEBI:60033"/>
        <dbReference type="ChEBI" id="CHEBI:78435"/>
        <dbReference type="EC" id="2.4.99.28"/>
    </reaction>
</comment>
<keyword evidence="18" id="KW-0132">Cell division</keyword>
<dbReference type="PANTHER" id="PTHR30474">
    <property type="entry name" value="CELL CYCLE PROTEIN"/>
    <property type="match status" value="1"/>
</dbReference>
<dbReference type="Pfam" id="PF01098">
    <property type="entry name" value="FTSW_RODA_SPOVE"/>
    <property type="match status" value="1"/>
</dbReference>
<dbReference type="RefSeq" id="WP_165131339.1">
    <property type="nucleotide sequence ID" value="NZ_CP049253.1"/>
</dbReference>
<gene>
    <name evidence="18" type="ORF">JOF34_000580</name>
</gene>
<reference evidence="18 19" key="1">
    <citation type="submission" date="2021-03" db="EMBL/GenBank/DDBJ databases">
        <title>Sequencing the genomes of 1000 actinobacteria strains.</title>
        <authorList>
            <person name="Klenk H.-P."/>
        </authorList>
    </citation>
    <scope>NUCLEOTIDE SEQUENCE [LARGE SCALE GENOMIC DNA]</scope>
    <source>
        <strain evidence="18 19">DSM 24221</strain>
    </source>
</reference>
<evidence type="ECO:0000313" key="19">
    <source>
        <dbReference type="Proteomes" id="UP001519362"/>
    </source>
</evidence>
<evidence type="ECO:0000256" key="16">
    <source>
        <dbReference type="ARBA" id="ARBA00049966"/>
    </source>
</evidence>
<keyword evidence="4 17" id="KW-0812">Transmembrane</keyword>
<evidence type="ECO:0000256" key="2">
    <source>
        <dbReference type="ARBA" id="ARBA00022676"/>
    </source>
</evidence>
<feature type="transmembrane region" description="Helical" evidence="17">
    <location>
        <begin position="77"/>
        <end position="94"/>
    </location>
</feature>
<dbReference type="PANTHER" id="PTHR30474:SF2">
    <property type="entry name" value="PEPTIDOGLYCAN GLYCOSYLTRANSFERASE FTSW-RELATED"/>
    <property type="match status" value="1"/>
</dbReference>
<keyword evidence="19" id="KW-1185">Reference proteome</keyword>
<feature type="transmembrane region" description="Helical" evidence="17">
    <location>
        <begin position="166"/>
        <end position="184"/>
    </location>
</feature>
<evidence type="ECO:0000256" key="11">
    <source>
        <dbReference type="ARBA" id="ARBA00038053"/>
    </source>
</evidence>
<sequence>MTQTADPQSSADNRGSRGLLARVSLGRSLRPMGVETVLILASTLALTVFGVVMNFSATTVDSIQATGNPWDQGMSHMLFAGVALVAMVVLSRFSNRWLQRLAWPAMILGIALQLLVFTPLGYESGGNRNWVRIGGFSMQPAEFLKAALAIWLGVVIYRKRDRLHRFWELVIPIFPVALLALATVMAGEDLGTVMIMAFLVMGALFFGGVRMRFLLPIIGAGIAAVFALAIVSPNRMDRIMSALDPNCLEDYQNLCYQPLHGIWALAGGGFLGAGLGNSKEKYSWLPAAADDYIFAIVGEELGLLGCAVVLLLFGILTVGIFGVIRRTDDVFVRTTAGAIGVWIIGQALVNIGVVLRLLPALGVPLPFLSSGGSSLVAVLLACGVLLALARTLPERAVPSSADRASARNKIVR</sequence>
<evidence type="ECO:0000256" key="1">
    <source>
        <dbReference type="ARBA" id="ARBA00004141"/>
    </source>
</evidence>
<dbReference type="EC" id="2.4.99.28" evidence="14"/>
<evidence type="ECO:0000256" key="12">
    <source>
        <dbReference type="ARBA" id="ARBA00041185"/>
    </source>
</evidence>
<comment type="function">
    <text evidence="16">Peptidoglycan polymerase that is essential for cell division.</text>
</comment>
<protein>
    <recommendedName>
        <fullName evidence="12">Probable peptidoglycan glycosyltransferase FtsW</fullName>
        <ecNumber evidence="14">2.4.99.28</ecNumber>
    </recommendedName>
    <alternativeName>
        <fullName evidence="13">Cell division protein FtsW</fullName>
    </alternativeName>
    <alternativeName>
        <fullName evidence="10">Cell wall polymerase</fullName>
    </alternativeName>
    <alternativeName>
        <fullName evidence="9">Peptidoglycan polymerase</fullName>
    </alternativeName>
</protein>
<feature type="transmembrane region" description="Helical" evidence="17">
    <location>
        <begin position="190"/>
        <end position="206"/>
    </location>
</feature>
<feature type="transmembrane region" description="Helical" evidence="17">
    <location>
        <begin position="140"/>
        <end position="157"/>
    </location>
</feature>
<feature type="transmembrane region" description="Helical" evidence="17">
    <location>
        <begin position="367"/>
        <end position="389"/>
    </location>
</feature>
<comment type="similarity">
    <text evidence="11">Belongs to the SEDS family. FtsW subfamily.</text>
</comment>
<evidence type="ECO:0000256" key="15">
    <source>
        <dbReference type="ARBA" id="ARBA00049902"/>
    </source>
</evidence>
<evidence type="ECO:0000256" key="3">
    <source>
        <dbReference type="ARBA" id="ARBA00022679"/>
    </source>
</evidence>
<keyword evidence="18" id="KW-0131">Cell cycle</keyword>
<evidence type="ECO:0000256" key="9">
    <source>
        <dbReference type="ARBA" id="ARBA00032370"/>
    </source>
</evidence>
<keyword evidence="6" id="KW-0573">Peptidoglycan synthesis</keyword>
<evidence type="ECO:0000256" key="4">
    <source>
        <dbReference type="ARBA" id="ARBA00022692"/>
    </source>
</evidence>
<evidence type="ECO:0000256" key="5">
    <source>
        <dbReference type="ARBA" id="ARBA00022960"/>
    </source>
</evidence>
<dbReference type="GO" id="GO:0051301">
    <property type="term" value="P:cell division"/>
    <property type="evidence" value="ECO:0007669"/>
    <property type="project" value="UniProtKB-KW"/>
</dbReference>
<evidence type="ECO:0000256" key="10">
    <source>
        <dbReference type="ARBA" id="ARBA00033270"/>
    </source>
</evidence>
<organism evidence="18 19">
    <name type="scientific">Microbacterium amylolyticum</name>
    <dbReference type="NCBI Taxonomy" id="936337"/>
    <lineage>
        <taxon>Bacteria</taxon>
        <taxon>Bacillati</taxon>
        <taxon>Actinomycetota</taxon>
        <taxon>Actinomycetes</taxon>
        <taxon>Micrococcales</taxon>
        <taxon>Microbacteriaceae</taxon>
        <taxon>Microbacterium</taxon>
    </lineage>
</organism>
<keyword evidence="3" id="KW-0808">Transferase</keyword>
<name>A0ABS4ZFE7_9MICO</name>
<keyword evidence="7 17" id="KW-1133">Transmembrane helix</keyword>
<comment type="caution">
    <text evidence="18">The sequence shown here is derived from an EMBL/GenBank/DDBJ whole genome shotgun (WGS) entry which is preliminary data.</text>
</comment>
<accession>A0ABS4ZFE7</accession>
<dbReference type="EMBL" id="JAGIOL010000001">
    <property type="protein sequence ID" value="MBP2435994.1"/>
    <property type="molecule type" value="Genomic_DNA"/>
</dbReference>
<evidence type="ECO:0000313" key="18">
    <source>
        <dbReference type="EMBL" id="MBP2435994.1"/>
    </source>
</evidence>
<dbReference type="Proteomes" id="UP001519362">
    <property type="component" value="Unassembled WGS sequence"/>
</dbReference>
<feature type="transmembrane region" description="Helical" evidence="17">
    <location>
        <begin position="37"/>
        <end position="57"/>
    </location>
</feature>
<feature type="transmembrane region" description="Helical" evidence="17">
    <location>
        <begin position="213"/>
        <end position="231"/>
    </location>
</feature>